<name>A0ABW5Q092_9BACI</name>
<sequence length="126" mass="14369">MAKNNNGFAEAVKEVNTLLKVNKKVEIDVLEEAADYFADKLRPRIPKSKRNGKHLRDQLKVVVKDDIVQVVFDGDGYYWHLVEHGHKKPNGRGKVKGRHFVQNTWDKEGDKVGDMMANKIIKKMGG</sequence>
<proteinExistence type="predicted"/>
<keyword evidence="2" id="KW-1185">Reference proteome</keyword>
<protein>
    <submittedName>
        <fullName evidence="1">HK97-gp10 family putative phage morphogenesis protein</fullName>
    </submittedName>
</protein>
<dbReference type="NCBIfam" id="TIGR01725">
    <property type="entry name" value="phge_HK97_gp10"/>
    <property type="match status" value="1"/>
</dbReference>
<dbReference type="InterPro" id="IPR010064">
    <property type="entry name" value="HK97-gp10_tail"/>
</dbReference>
<accession>A0ABW5Q092</accession>
<dbReference type="Pfam" id="PF04883">
    <property type="entry name" value="HK97-gp10_like"/>
    <property type="match status" value="1"/>
</dbReference>
<comment type="caution">
    <text evidence="1">The sequence shown here is derived from an EMBL/GenBank/DDBJ whole genome shotgun (WGS) entry which is preliminary data.</text>
</comment>
<reference evidence="2" key="1">
    <citation type="journal article" date="2019" name="Int. J. Syst. Evol. Microbiol.">
        <title>The Global Catalogue of Microorganisms (GCM) 10K type strain sequencing project: providing services to taxonomists for standard genome sequencing and annotation.</title>
        <authorList>
            <consortium name="The Broad Institute Genomics Platform"/>
            <consortium name="The Broad Institute Genome Sequencing Center for Infectious Disease"/>
            <person name="Wu L."/>
            <person name="Ma J."/>
        </authorList>
    </citation>
    <scope>NUCLEOTIDE SEQUENCE [LARGE SCALE GENOMIC DNA]</scope>
    <source>
        <strain evidence="2">TISTR 1858</strain>
    </source>
</reference>
<dbReference type="RefSeq" id="WP_379561467.1">
    <property type="nucleotide sequence ID" value="NZ_JBHUMX010000019.1"/>
</dbReference>
<dbReference type="EMBL" id="JBHUMX010000019">
    <property type="protein sequence ID" value="MFD2628727.1"/>
    <property type="molecule type" value="Genomic_DNA"/>
</dbReference>
<gene>
    <name evidence="1" type="ORF">ACFSUN_07990</name>
</gene>
<dbReference type="Proteomes" id="UP001597451">
    <property type="component" value="Unassembled WGS sequence"/>
</dbReference>
<evidence type="ECO:0000313" key="1">
    <source>
        <dbReference type="EMBL" id="MFD2628727.1"/>
    </source>
</evidence>
<evidence type="ECO:0000313" key="2">
    <source>
        <dbReference type="Proteomes" id="UP001597451"/>
    </source>
</evidence>
<organism evidence="1 2">
    <name type="scientific">Oceanobacillus kapialis</name>
    <dbReference type="NCBI Taxonomy" id="481353"/>
    <lineage>
        <taxon>Bacteria</taxon>
        <taxon>Bacillati</taxon>
        <taxon>Bacillota</taxon>
        <taxon>Bacilli</taxon>
        <taxon>Bacillales</taxon>
        <taxon>Bacillaceae</taxon>
        <taxon>Oceanobacillus</taxon>
    </lineage>
</organism>